<dbReference type="CDD" id="cd07302">
    <property type="entry name" value="CHD"/>
    <property type="match status" value="1"/>
</dbReference>
<dbReference type="Gene3D" id="3.30.70.1230">
    <property type="entry name" value="Nucleotide cyclase"/>
    <property type="match status" value="1"/>
</dbReference>
<dbReference type="PANTHER" id="PTHR43081:SF1">
    <property type="entry name" value="ADENYLATE CYCLASE, TERMINAL-DIFFERENTIATION SPECIFIC"/>
    <property type="match status" value="1"/>
</dbReference>
<evidence type="ECO:0000313" key="4">
    <source>
        <dbReference type="EMBL" id="TCO17529.1"/>
    </source>
</evidence>
<evidence type="ECO:0000259" key="3">
    <source>
        <dbReference type="PROSITE" id="PS50125"/>
    </source>
</evidence>
<feature type="transmembrane region" description="Helical" evidence="2">
    <location>
        <begin position="241"/>
        <end position="260"/>
    </location>
</feature>
<feature type="transmembrane region" description="Helical" evidence="2">
    <location>
        <begin position="46"/>
        <end position="69"/>
    </location>
</feature>
<dbReference type="EMBL" id="SLWM01000014">
    <property type="protein sequence ID" value="TCO17529.1"/>
    <property type="molecule type" value="Genomic_DNA"/>
</dbReference>
<accession>A0ABY2BE77</accession>
<feature type="domain" description="Guanylate cyclase" evidence="3">
    <location>
        <begin position="281"/>
        <end position="410"/>
    </location>
</feature>
<keyword evidence="2" id="KW-1133">Transmembrane helix</keyword>
<keyword evidence="2" id="KW-0472">Membrane</keyword>
<dbReference type="RefSeq" id="WP_132192366.1">
    <property type="nucleotide sequence ID" value="NZ_SLWM01000014.1"/>
</dbReference>
<dbReference type="Proteomes" id="UP000295818">
    <property type="component" value="Unassembled WGS sequence"/>
</dbReference>
<dbReference type="InterPro" id="IPR029787">
    <property type="entry name" value="Nucleotide_cyclase"/>
</dbReference>
<organism evidence="4 5">
    <name type="scientific">Kribbella orskensis</name>
    <dbReference type="NCBI Taxonomy" id="2512216"/>
    <lineage>
        <taxon>Bacteria</taxon>
        <taxon>Bacillati</taxon>
        <taxon>Actinomycetota</taxon>
        <taxon>Actinomycetes</taxon>
        <taxon>Propionibacteriales</taxon>
        <taxon>Kribbellaceae</taxon>
        <taxon>Kribbella</taxon>
    </lineage>
</organism>
<evidence type="ECO:0000256" key="1">
    <source>
        <dbReference type="ARBA" id="ARBA00005381"/>
    </source>
</evidence>
<gene>
    <name evidence="4" type="ORF">EV644_114177</name>
</gene>
<dbReference type="InterPro" id="IPR050697">
    <property type="entry name" value="Adenylyl/Guanylyl_Cyclase_3/4"/>
</dbReference>
<dbReference type="PROSITE" id="PS50125">
    <property type="entry name" value="GUANYLATE_CYCLASE_2"/>
    <property type="match status" value="1"/>
</dbReference>
<keyword evidence="5" id="KW-1185">Reference proteome</keyword>
<dbReference type="PANTHER" id="PTHR43081">
    <property type="entry name" value="ADENYLATE CYCLASE, TERMINAL-DIFFERENTIATION SPECIFIC-RELATED"/>
    <property type="match status" value="1"/>
</dbReference>
<feature type="transmembrane region" description="Helical" evidence="2">
    <location>
        <begin position="148"/>
        <end position="167"/>
    </location>
</feature>
<comment type="caution">
    <text evidence="4">The sequence shown here is derived from an EMBL/GenBank/DDBJ whole genome shotgun (WGS) entry which is preliminary data.</text>
</comment>
<dbReference type="Pfam" id="PF00211">
    <property type="entry name" value="Guanylate_cyc"/>
    <property type="match status" value="1"/>
</dbReference>
<evidence type="ECO:0000256" key="2">
    <source>
        <dbReference type="SAM" id="Phobius"/>
    </source>
</evidence>
<dbReference type="InterPro" id="IPR001054">
    <property type="entry name" value="A/G_cyclase"/>
</dbReference>
<feature type="transmembrane region" description="Helical" evidence="2">
    <location>
        <begin position="209"/>
        <end position="235"/>
    </location>
</feature>
<name>A0ABY2BE77_9ACTN</name>
<feature type="transmembrane region" description="Helical" evidence="2">
    <location>
        <begin position="107"/>
        <end position="127"/>
    </location>
</feature>
<reference evidence="4 5" key="1">
    <citation type="journal article" date="2015" name="Stand. Genomic Sci.">
        <title>Genomic Encyclopedia of Bacterial and Archaeal Type Strains, Phase III: the genomes of soil and plant-associated and newly described type strains.</title>
        <authorList>
            <person name="Whitman W.B."/>
            <person name="Woyke T."/>
            <person name="Klenk H.P."/>
            <person name="Zhou Y."/>
            <person name="Lilburn T.G."/>
            <person name="Beck B.J."/>
            <person name="De Vos P."/>
            <person name="Vandamme P."/>
            <person name="Eisen J.A."/>
            <person name="Garrity G."/>
            <person name="Hugenholtz P."/>
            <person name="Kyrpides N.C."/>
        </authorList>
    </citation>
    <scope>NUCLEOTIDE SEQUENCE [LARGE SCALE GENOMIC DNA]</scope>
    <source>
        <strain evidence="4 5">VKM Ac-2538</strain>
    </source>
</reference>
<proteinExistence type="inferred from homology"/>
<feature type="transmembrane region" description="Helical" evidence="2">
    <location>
        <begin position="179"/>
        <end position="197"/>
    </location>
</feature>
<dbReference type="SUPFAM" id="SSF55073">
    <property type="entry name" value="Nucleotide cyclase"/>
    <property type="match status" value="1"/>
</dbReference>
<protein>
    <submittedName>
        <fullName evidence="4">Class 3 adenylate cyclase</fullName>
    </submittedName>
</protein>
<dbReference type="SMART" id="SM00044">
    <property type="entry name" value="CYCc"/>
    <property type="match status" value="1"/>
</dbReference>
<comment type="similarity">
    <text evidence="1">Belongs to the adenylyl cyclase class-3 family.</text>
</comment>
<keyword evidence="2" id="KW-0812">Transmembrane</keyword>
<evidence type="ECO:0000313" key="5">
    <source>
        <dbReference type="Proteomes" id="UP000295818"/>
    </source>
</evidence>
<sequence length="471" mass="50446">MAKRRFVYSPAMLVATAVALLVPLAGLALLIRRPQLDVHWEHHPSHFWLVLITAALSAVLAYATGAAALQRGDPRVLFVALAFLSTAGFLALHALATPGVLLDTPNVGFVLATPVGITIGSIFALLSSPNLTGPRLPRAMRWGRLLRTGLFVLMALWAVASVTRLPPLHSTSVPESADGILTALAVPAILLYAVTAIRYLGLWWKRPSLMLLSMIAAFVLLGEAMVALVFARNWALSWWEWHVLLLLAFILVVAGVRIQWHEERFSDLYLADTVSGRRELSVLFADLQGFTAFSENHEPGEVTAMLNTYFEVAVPPVVRRHGGEVDRIIGDALMVTFNKRGDQPDHAARAAAAGLALQEAAAVVRAAHPDWPQFRVGINSGVASVSLLGTEGGRTHTVIGDTVNVASRIEGKAPCGGVAIGPGTKALLPEAVTESIGLLDLKGKAEPLQVHRLISLRPSPAPNPPPTDTLT</sequence>
<feature type="transmembrane region" description="Helical" evidence="2">
    <location>
        <begin position="76"/>
        <end position="95"/>
    </location>
</feature>